<accession>A0ABU8YV40</accession>
<gene>
    <name evidence="1" type="ORF">WMG39_25665</name>
</gene>
<evidence type="ECO:0000313" key="2">
    <source>
        <dbReference type="Proteomes" id="UP001384579"/>
    </source>
</evidence>
<dbReference type="EMBL" id="JBBLXS010000543">
    <property type="protein sequence ID" value="MEK0188203.1"/>
    <property type="molecule type" value="Genomic_DNA"/>
</dbReference>
<dbReference type="Proteomes" id="UP001384579">
    <property type="component" value="Unassembled WGS sequence"/>
</dbReference>
<organism evidence="1 2">
    <name type="scientific">Microcoleus anatoxicus PTRS2</name>
    <dbReference type="NCBI Taxonomy" id="2705321"/>
    <lineage>
        <taxon>Bacteria</taxon>
        <taxon>Bacillati</taxon>
        <taxon>Cyanobacteriota</taxon>
        <taxon>Cyanophyceae</taxon>
        <taxon>Oscillatoriophycideae</taxon>
        <taxon>Oscillatoriales</taxon>
        <taxon>Microcoleaceae</taxon>
        <taxon>Microcoleus</taxon>
        <taxon>Microcoleus anatoxicus</taxon>
    </lineage>
</organism>
<sequence>MDRIDKFRLKLEKYSDRSPQDERLCQLILNICLLSRDNPQRRKLVDRLFRQLQLSPKLSKVSHPYYLQAQNKTWLWLNKHLHEFNPQRSPIQASLVTWVNGHLRYRIQDLYTSKNRKNQNTLPLEDLETSGFYGCLDALDLEIERIDREEKQALVRDIANYFQGDPQQELRNSHPRNRPDCNCQIIAQKLLFDESPAKMATIARQLNINEQTIHSFWRRRGFSKIKKIAVKIAEKYPEVLAEL</sequence>
<reference evidence="1 2" key="1">
    <citation type="journal article" date="2020" name="Harmful Algae">
        <title>Molecular and morphological characterization of a novel dihydroanatoxin-a producing Microcoleus species (cyanobacteria) from the Russian River, California, USA.</title>
        <authorList>
            <person name="Conklin K.Y."/>
            <person name="Stancheva R."/>
            <person name="Otten T.G."/>
            <person name="Fadness R."/>
            <person name="Boyer G.L."/>
            <person name="Read B."/>
            <person name="Zhang X."/>
            <person name="Sheath R.G."/>
        </authorList>
    </citation>
    <scope>NUCLEOTIDE SEQUENCE [LARGE SCALE GENOMIC DNA]</scope>
    <source>
        <strain evidence="1 2">PTRS2</strain>
    </source>
</reference>
<protein>
    <submittedName>
        <fullName evidence="1">Uncharacterized protein</fullName>
    </submittedName>
</protein>
<dbReference type="RefSeq" id="WP_340521144.1">
    <property type="nucleotide sequence ID" value="NZ_JBBLXS010000543.1"/>
</dbReference>
<proteinExistence type="predicted"/>
<keyword evidence="2" id="KW-1185">Reference proteome</keyword>
<name>A0ABU8YV40_9CYAN</name>
<evidence type="ECO:0000313" key="1">
    <source>
        <dbReference type="EMBL" id="MEK0188203.1"/>
    </source>
</evidence>
<comment type="caution">
    <text evidence="1">The sequence shown here is derived from an EMBL/GenBank/DDBJ whole genome shotgun (WGS) entry which is preliminary data.</text>
</comment>